<proteinExistence type="predicted"/>
<evidence type="ECO:0000259" key="1">
    <source>
        <dbReference type="Pfam" id="PF00296"/>
    </source>
</evidence>
<accession>A0ABY9J1H8</accession>
<feature type="domain" description="Luciferase-like" evidence="1">
    <location>
        <begin position="19"/>
        <end position="307"/>
    </location>
</feature>
<dbReference type="InterPro" id="IPR050766">
    <property type="entry name" value="Bact_Lucif_Oxidored"/>
</dbReference>
<keyword evidence="2" id="KW-0560">Oxidoreductase</keyword>
<evidence type="ECO:0000313" key="2">
    <source>
        <dbReference type="EMBL" id="WLQ60759.1"/>
    </source>
</evidence>
<dbReference type="EC" id="1.-.-.-" evidence="2"/>
<keyword evidence="3" id="KW-1185">Reference proteome</keyword>
<dbReference type="RefSeq" id="WP_219567203.1">
    <property type="nucleotide sequence ID" value="NZ_CP120988.1"/>
</dbReference>
<protein>
    <submittedName>
        <fullName evidence="2">LLM class flavin-dependent oxidoreductase</fullName>
        <ecNumber evidence="2">1.-.-.-</ecNumber>
    </submittedName>
</protein>
<gene>
    <name evidence="2" type="ORF">P8A19_37400</name>
</gene>
<dbReference type="Pfam" id="PF00296">
    <property type="entry name" value="Bac_luciferase"/>
    <property type="match status" value="1"/>
</dbReference>
<dbReference type="PANTHER" id="PTHR30137:SF6">
    <property type="entry name" value="LUCIFERASE-LIKE MONOOXYGENASE"/>
    <property type="match status" value="1"/>
</dbReference>
<dbReference type="Proteomes" id="UP001235744">
    <property type="component" value="Chromosome"/>
</dbReference>
<dbReference type="PANTHER" id="PTHR30137">
    <property type="entry name" value="LUCIFERASE-LIKE MONOOXYGENASE"/>
    <property type="match status" value="1"/>
</dbReference>
<sequence length="347" mass="36960">MSRPLGIPLSVLDVVPVFEGGSATQALRDTVALAPRVEELGYLRYWVAEHHSTPSLATSAPAILAGRLAAATTTLRVGSGGVLLPNHAPLVVAEQFGTLEALHPGRVDLGLGRAPGTDPHTARALRRAPERGGDDFFHQVAELNGYFAPADPSSPITAVPAADGRPDLWMLGSSPASAELAGSLGLPYAFAHQINPHATAFALDRYRETFRPSPHLDRPRTLISALTTVADTDRAAREVAAPYLLGKIKMRTVRRFDAFPSARTAAGHAYAEAELQFLEELAERQLIGAPDTVRDKLAALVERTGADELMALTVVPGQEERLRSFELLAQAAREVTPGSSEGVSARL</sequence>
<name>A0ABY9J1H8_9ACTN</name>
<organism evidence="2 3">
    <name type="scientific">Streptomyces poriferorum</name>
    <dbReference type="NCBI Taxonomy" id="2798799"/>
    <lineage>
        <taxon>Bacteria</taxon>
        <taxon>Bacillati</taxon>
        <taxon>Actinomycetota</taxon>
        <taxon>Actinomycetes</taxon>
        <taxon>Kitasatosporales</taxon>
        <taxon>Streptomycetaceae</taxon>
        <taxon>Streptomyces</taxon>
    </lineage>
</organism>
<dbReference type="NCBIfam" id="TIGR03558">
    <property type="entry name" value="oxido_grp_1"/>
    <property type="match status" value="1"/>
</dbReference>
<dbReference type="EMBL" id="CP120988">
    <property type="protein sequence ID" value="WLQ60759.1"/>
    <property type="molecule type" value="Genomic_DNA"/>
</dbReference>
<reference evidence="2 3" key="1">
    <citation type="submission" date="2023-03" db="EMBL/GenBank/DDBJ databases">
        <title>Isolation and description of six Streptomyces strains from soil environments, able to metabolize different microbial glucans.</title>
        <authorList>
            <person name="Widen T."/>
            <person name="Larsbrink J."/>
        </authorList>
    </citation>
    <scope>NUCLEOTIDE SEQUENCE [LARGE SCALE GENOMIC DNA]</scope>
    <source>
        <strain evidence="2 3">Alt2</strain>
    </source>
</reference>
<dbReference type="InterPro" id="IPR011251">
    <property type="entry name" value="Luciferase-like_dom"/>
</dbReference>
<evidence type="ECO:0000313" key="3">
    <source>
        <dbReference type="Proteomes" id="UP001235744"/>
    </source>
</evidence>
<dbReference type="GO" id="GO:0016491">
    <property type="term" value="F:oxidoreductase activity"/>
    <property type="evidence" value="ECO:0007669"/>
    <property type="project" value="UniProtKB-KW"/>
</dbReference>
<dbReference type="InterPro" id="IPR019949">
    <property type="entry name" value="CmoO-like"/>
</dbReference>